<evidence type="ECO:0000256" key="7">
    <source>
        <dbReference type="ARBA" id="ARBA00022840"/>
    </source>
</evidence>
<dbReference type="InterPro" id="IPR013656">
    <property type="entry name" value="PAS_4"/>
</dbReference>
<dbReference type="PROSITE" id="PS50110">
    <property type="entry name" value="RESPONSE_REGULATORY"/>
    <property type="match status" value="1"/>
</dbReference>
<keyword evidence="3 9" id="KW-0597">Phosphoprotein</keyword>
<dbReference type="PROSITE" id="PS50113">
    <property type="entry name" value="PAC"/>
    <property type="match status" value="1"/>
</dbReference>
<dbReference type="SMART" id="SM00448">
    <property type="entry name" value="REC"/>
    <property type="match status" value="1"/>
</dbReference>
<dbReference type="InterPro" id="IPR000700">
    <property type="entry name" value="PAS-assoc_C"/>
</dbReference>
<dbReference type="InterPro" id="IPR001789">
    <property type="entry name" value="Sig_transdc_resp-reg_receiver"/>
</dbReference>
<dbReference type="SMART" id="SM00091">
    <property type="entry name" value="PAS"/>
    <property type="match status" value="1"/>
</dbReference>
<dbReference type="NCBIfam" id="TIGR00229">
    <property type="entry name" value="sensory_box"/>
    <property type="match status" value="1"/>
</dbReference>
<evidence type="ECO:0000256" key="9">
    <source>
        <dbReference type="PROSITE-ProRule" id="PRU00169"/>
    </source>
</evidence>
<evidence type="ECO:0000313" key="15">
    <source>
        <dbReference type="EMBL" id="SIQ80729.1"/>
    </source>
</evidence>
<dbReference type="PROSITE" id="PS50112">
    <property type="entry name" value="PAS"/>
    <property type="match status" value="1"/>
</dbReference>
<dbReference type="PANTHER" id="PTHR41523">
    <property type="entry name" value="TWO-COMPONENT SYSTEM SENSOR PROTEIN"/>
    <property type="match status" value="1"/>
</dbReference>
<feature type="domain" description="Histidine kinase" evidence="11">
    <location>
        <begin position="286"/>
        <end position="476"/>
    </location>
</feature>
<gene>
    <name evidence="15" type="ORF">SAMN05920897_11570</name>
</gene>
<dbReference type="InterPro" id="IPR003594">
    <property type="entry name" value="HATPase_dom"/>
</dbReference>
<keyword evidence="8" id="KW-0843">Virulence</keyword>
<accession>A0A1N6VSB6</accession>
<evidence type="ECO:0000256" key="1">
    <source>
        <dbReference type="ARBA" id="ARBA00000085"/>
    </source>
</evidence>
<feature type="modified residue" description="4-aspartylphosphate" evidence="9">
    <location>
        <position position="64"/>
    </location>
</feature>
<keyword evidence="6" id="KW-0418">Kinase</keyword>
<dbReference type="EMBL" id="FTMS01000015">
    <property type="protein sequence ID" value="SIQ80729.1"/>
    <property type="molecule type" value="Genomic_DNA"/>
</dbReference>
<dbReference type="CDD" id="cd00156">
    <property type="entry name" value="REC"/>
    <property type="match status" value="1"/>
</dbReference>
<dbReference type="InterPro" id="IPR011006">
    <property type="entry name" value="CheY-like_superfamily"/>
</dbReference>
<dbReference type="GO" id="GO:0005524">
    <property type="term" value="F:ATP binding"/>
    <property type="evidence" value="ECO:0007669"/>
    <property type="project" value="UniProtKB-KW"/>
</dbReference>
<keyword evidence="5" id="KW-0547">Nucleotide-binding</keyword>
<dbReference type="SUPFAM" id="SSF55785">
    <property type="entry name" value="PYP-like sensor domain (PAS domain)"/>
    <property type="match status" value="1"/>
</dbReference>
<keyword evidence="7" id="KW-0067">ATP-binding</keyword>
<evidence type="ECO:0000256" key="10">
    <source>
        <dbReference type="SAM" id="Coils"/>
    </source>
</evidence>
<evidence type="ECO:0000259" key="11">
    <source>
        <dbReference type="PROSITE" id="PS50109"/>
    </source>
</evidence>
<dbReference type="InterPro" id="IPR011495">
    <property type="entry name" value="Sig_transdc_His_kin_sub2_dim/P"/>
</dbReference>
<evidence type="ECO:0000256" key="8">
    <source>
        <dbReference type="ARBA" id="ARBA00023026"/>
    </source>
</evidence>
<evidence type="ECO:0000256" key="6">
    <source>
        <dbReference type="ARBA" id="ARBA00022777"/>
    </source>
</evidence>
<keyword evidence="4" id="KW-0808">Transferase</keyword>
<feature type="domain" description="Response regulatory" evidence="12">
    <location>
        <begin position="15"/>
        <end position="129"/>
    </location>
</feature>
<evidence type="ECO:0000259" key="14">
    <source>
        <dbReference type="PROSITE" id="PS50113"/>
    </source>
</evidence>
<dbReference type="Proteomes" id="UP000186400">
    <property type="component" value="Unassembled WGS sequence"/>
</dbReference>
<keyword evidence="10" id="KW-0175">Coiled coil</keyword>
<evidence type="ECO:0000313" key="16">
    <source>
        <dbReference type="Proteomes" id="UP000186400"/>
    </source>
</evidence>
<dbReference type="Pfam" id="PF07568">
    <property type="entry name" value="HisKA_2"/>
    <property type="match status" value="1"/>
</dbReference>
<evidence type="ECO:0000256" key="2">
    <source>
        <dbReference type="ARBA" id="ARBA00012438"/>
    </source>
</evidence>
<keyword evidence="16" id="KW-1185">Reference proteome</keyword>
<dbReference type="SMART" id="SM00387">
    <property type="entry name" value="HATPase_c"/>
    <property type="match status" value="1"/>
</dbReference>
<dbReference type="GO" id="GO:0000160">
    <property type="term" value="P:phosphorelay signal transduction system"/>
    <property type="evidence" value="ECO:0007669"/>
    <property type="project" value="InterPro"/>
</dbReference>
<dbReference type="GO" id="GO:0004673">
    <property type="term" value="F:protein histidine kinase activity"/>
    <property type="evidence" value="ECO:0007669"/>
    <property type="project" value="UniProtKB-EC"/>
</dbReference>
<feature type="domain" description="PAC" evidence="14">
    <location>
        <begin position="223"/>
        <end position="275"/>
    </location>
</feature>
<dbReference type="CDD" id="cd00130">
    <property type="entry name" value="PAS"/>
    <property type="match status" value="1"/>
</dbReference>
<dbReference type="SMART" id="SM00086">
    <property type="entry name" value="PAC"/>
    <property type="match status" value="1"/>
</dbReference>
<feature type="coiled-coil region" evidence="10">
    <location>
        <begin position="132"/>
        <end position="159"/>
    </location>
</feature>
<dbReference type="Gene3D" id="3.30.450.20">
    <property type="entry name" value="PAS domain"/>
    <property type="match status" value="1"/>
</dbReference>
<dbReference type="Gene3D" id="3.30.565.10">
    <property type="entry name" value="Histidine kinase-like ATPase, C-terminal domain"/>
    <property type="match status" value="1"/>
</dbReference>
<dbReference type="PROSITE" id="PS50109">
    <property type="entry name" value="HIS_KIN"/>
    <property type="match status" value="1"/>
</dbReference>
<dbReference type="EC" id="2.7.13.3" evidence="2"/>
<dbReference type="InterPro" id="IPR005467">
    <property type="entry name" value="His_kinase_dom"/>
</dbReference>
<dbReference type="InterPro" id="IPR001610">
    <property type="entry name" value="PAC"/>
</dbReference>
<comment type="catalytic activity">
    <reaction evidence="1">
        <text>ATP + protein L-histidine = ADP + protein N-phospho-L-histidine.</text>
        <dbReference type="EC" id="2.7.13.3"/>
    </reaction>
</comment>
<dbReference type="InterPro" id="IPR000014">
    <property type="entry name" value="PAS"/>
</dbReference>
<name>A0A1N6VSB6_9SPIO</name>
<evidence type="ECO:0000256" key="5">
    <source>
        <dbReference type="ARBA" id="ARBA00022741"/>
    </source>
</evidence>
<protein>
    <recommendedName>
        <fullName evidence="2">histidine kinase</fullName>
        <ecNumber evidence="2">2.7.13.3</ecNumber>
    </recommendedName>
</protein>
<dbReference type="AlphaFoldDB" id="A0A1N6VSB6"/>
<dbReference type="Pfam" id="PF13581">
    <property type="entry name" value="HATPase_c_2"/>
    <property type="match status" value="1"/>
</dbReference>
<organism evidence="15 16">
    <name type="scientific">Alkalispirochaeta americana</name>
    <dbReference type="NCBI Taxonomy" id="159291"/>
    <lineage>
        <taxon>Bacteria</taxon>
        <taxon>Pseudomonadati</taxon>
        <taxon>Spirochaetota</taxon>
        <taxon>Spirochaetia</taxon>
        <taxon>Spirochaetales</taxon>
        <taxon>Spirochaetaceae</taxon>
        <taxon>Alkalispirochaeta</taxon>
    </lineage>
</organism>
<evidence type="ECO:0000259" key="12">
    <source>
        <dbReference type="PROSITE" id="PS50110"/>
    </source>
</evidence>
<dbReference type="SUPFAM" id="SSF52172">
    <property type="entry name" value="CheY-like"/>
    <property type="match status" value="1"/>
</dbReference>
<proteinExistence type="predicted"/>
<evidence type="ECO:0000259" key="13">
    <source>
        <dbReference type="PROSITE" id="PS50112"/>
    </source>
</evidence>
<dbReference type="InterPro" id="IPR035965">
    <property type="entry name" value="PAS-like_dom_sf"/>
</dbReference>
<dbReference type="SUPFAM" id="SSF55874">
    <property type="entry name" value="ATPase domain of HSP90 chaperone/DNA topoisomerase II/histidine kinase"/>
    <property type="match status" value="1"/>
</dbReference>
<dbReference type="STRING" id="159291.SAMN05920897_11570"/>
<evidence type="ECO:0000256" key="4">
    <source>
        <dbReference type="ARBA" id="ARBA00022679"/>
    </source>
</evidence>
<dbReference type="Pfam" id="PF00072">
    <property type="entry name" value="Response_reg"/>
    <property type="match status" value="1"/>
</dbReference>
<sequence length="476" mass="52762">MEGRPEMQQKRPENTLLVVEDDHGLRELIIRVLEKAGYLAEGVSSGREALERIASSSPVAVLLDQSLPDMTGKEVIIALLERDIVVPFIVMTGQGDERFAVEMMKLGAADYLIKYIDFLDSLPLAVGRLFKVIENKRAVEAAEARLKESEERFRFLVNHSGDLIWVLQLNGIVSYVSPSWKNVVGGDPGSIAGKEFLSFIHPDDQALFHEYTEKVLAARKTMGGPKYRSLHHDGTWRWHEGRITPVCADDGSVLYFVGVSRDITEQRRAEEEVQRQLNEKELLLKEVHHRVKNNIATIEHLLLLQAGLCVHPEAQGALQEAVSRVESMHILYQKLLLTDDHQSVSVKEYVESLLESLVDVFKTDKLITIEKDIADFRMPPERVVSFGIIINELVTNVFKYAFQGRPGGFVRVTVRDGEGGACLVIADDGIGFAGESDGGDQGGFGLSLVRMLAKQLGATISMRSDGGTTVTVDCGP</sequence>
<reference evidence="15 16" key="1">
    <citation type="submission" date="2017-01" db="EMBL/GenBank/DDBJ databases">
        <authorList>
            <person name="Mah S.A."/>
            <person name="Swanson W.J."/>
            <person name="Moy G.W."/>
            <person name="Vacquier V.D."/>
        </authorList>
    </citation>
    <scope>NUCLEOTIDE SEQUENCE [LARGE SCALE GENOMIC DNA]</scope>
    <source>
        <strain evidence="15 16">ASpG1</strain>
    </source>
</reference>
<dbReference type="InterPro" id="IPR036890">
    <property type="entry name" value="HATPase_C_sf"/>
</dbReference>
<dbReference type="PANTHER" id="PTHR41523:SF8">
    <property type="entry name" value="ETHYLENE RESPONSE SENSOR PROTEIN"/>
    <property type="match status" value="1"/>
</dbReference>
<dbReference type="Gene3D" id="3.40.50.2300">
    <property type="match status" value="1"/>
</dbReference>
<dbReference type="Pfam" id="PF08448">
    <property type="entry name" value="PAS_4"/>
    <property type="match status" value="1"/>
</dbReference>
<evidence type="ECO:0000256" key="3">
    <source>
        <dbReference type="ARBA" id="ARBA00022553"/>
    </source>
</evidence>
<feature type="domain" description="PAS" evidence="13">
    <location>
        <begin position="149"/>
        <end position="219"/>
    </location>
</feature>